<keyword evidence="9 12" id="KW-0238">DNA-binding</keyword>
<dbReference type="GO" id="GO:0005524">
    <property type="term" value="F:ATP binding"/>
    <property type="evidence" value="ECO:0007669"/>
    <property type="project" value="UniProtKB-UniRule"/>
</dbReference>
<dbReference type="Proteomes" id="UP000324233">
    <property type="component" value="Chromosome"/>
</dbReference>
<dbReference type="EC" id="5.6.2.4" evidence="12"/>
<dbReference type="SMART" id="SM00490">
    <property type="entry name" value="HELICc"/>
    <property type="match status" value="1"/>
</dbReference>
<dbReference type="Gene3D" id="3.40.1440.60">
    <property type="entry name" value="PriA, 3(prime) DNA-binding domain"/>
    <property type="match status" value="1"/>
</dbReference>
<feature type="binding site" evidence="12">
    <location>
        <position position="500"/>
    </location>
    <ligand>
        <name>Zn(2+)</name>
        <dbReference type="ChEBI" id="CHEBI:29105"/>
        <label>1</label>
    </ligand>
</feature>
<comment type="subunit">
    <text evidence="12">Component of the replication restart primosome.</text>
</comment>
<evidence type="ECO:0000256" key="10">
    <source>
        <dbReference type="ARBA" id="ARBA00023235"/>
    </source>
</evidence>
<dbReference type="GO" id="GO:0003677">
    <property type="term" value="F:DNA binding"/>
    <property type="evidence" value="ECO:0007669"/>
    <property type="project" value="UniProtKB-UniRule"/>
</dbReference>
<dbReference type="InterPro" id="IPR041222">
    <property type="entry name" value="PriA_3primeBD"/>
</dbReference>
<feature type="binding site" evidence="12">
    <location>
        <position position="540"/>
    </location>
    <ligand>
        <name>Zn(2+)</name>
        <dbReference type="ChEBI" id="CHEBI:29105"/>
        <label>1</label>
    </ligand>
</feature>
<dbReference type="KEGG" id="agv:OJF2_47040"/>
<sequence length="792" mass="86062">MFDGDDQAGESAPDERPGAWFGADRVPPRAAAGPYAGIVVNRPIDQVLTYRCGPRVAAAIRPGQRVRVPLGKGNRLAVGYCVGVEDAPPEGLDPGRLKEVAEVLDPAPLIDSRMLELTRWMAEYYVCSWGQALDSAVPAGVRNQAGTRVGTFLLVPEETRQALKDQTLKPRLSPKQAAAMETLCRATGPLTISDVCRRAKCTAAPILALRRQGLIHSVKRRVGLGEAFGADEGDGESDLPDLARPPGPPGGVGPAKARLTLTPEQDAVMAALRPALAGDGFAPFLIHGVTGSGKTEVYLSAIEQVVARGREAIVLVPEISLTPQTIRRFRRRFDRVAVLHSHLSDVERHRHWQSIAEGEVQVVVGARSAIFAPARRLGLIVIDEEHESTFKQETVPRYHARDVAVKRAQLERVPVLLGSATPALETWRNADRGRYVKLAMASRVEGRPMPAVDVIDLRREKKFTGGLSESLREAVHRAVDDGGQVILLLNRRGYHTFVICPHCGDVVKCHACDVAMTHHKGRRLLLCHTCDAERPCPPACPSCGKPGLHYGGIGTERLEKEVIGAFPDRVVRRMDSDTMRRPGSHEEVLAAFKAGDVQILLGTQMIAKGLDFPNVTLVGVVNADTALHLPDFRAAERTFQLVAQVAGRTGRGDKPGRVLVQTYCPDAPAIVHAVRHDYEGFVAVELPEREGHGTPPFHRIVRVIARGPEESVVAKYMERLGVELRGAAEPSVRILGPAPAPILKIRNLYRFHLQARCPTARPLQVLLRDVPGRVPAPGGVELAIDVDPTSML</sequence>
<dbReference type="EMBL" id="CP042997">
    <property type="protein sequence ID" value="QEH36144.1"/>
    <property type="molecule type" value="Genomic_DNA"/>
</dbReference>
<dbReference type="InterPro" id="IPR042115">
    <property type="entry name" value="PriA_3primeBD_sf"/>
</dbReference>
<feature type="binding site" evidence="12">
    <location>
        <position position="512"/>
    </location>
    <ligand>
        <name>Zn(2+)</name>
        <dbReference type="ChEBI" id="CHEBI:29105"/>
        <label>2</label>
    </ligand>
</feature>
<keyword evidence="1 12" id="KW-0639">Primosome</keyword>
<dbReference type="GO" id="GO:0016887">
    <property type="term" value="F:ATP hydrolysis activity"/>
    <property type="evidence" value="ECO:0007669"/>
    <property type="project" value="RHEA"/>
</dbReference>
<protein>
    <recommendedName>
        <fullName evidence="12">Replication restart protein PriA</fullName>
    </recommendedName>
    <alternativeName>
        <fullName evidence="12">ATP-dependent DNA helicase PriA</fullName>
        <ecNumber evidence="12">5.6.2.4</ecNumber>
    </alternativeName>
    <alternativeName>
        <fullName evidence="12">DNA 3'-5' helicase PriA</fullName>
    </alternativeName>
</protein>
<dbReference type="GO" id="GO:1990077">
    <property type="term" value="C:primosome complex"/>
    <property type="evidence" value="ECO:0007669"/>
    <property type="project" value="UniProtKB-UniRule"/>
</dbReference>
<dbReference type="InterPro" id="IPR011545">
    <property type="entry name" value="DEAD/DEAH_box_helicase_dom"/>
</dbReference>
<proteinExistence type="inferred from homology"/>
<keyword evidence="3 12" id="KW-0479">Metal-binding</keyword>
<evidence type="ECO:0000256" key="13">
    <source>
        <dbReference type="SAM" id="MobiDB-lite"/>
    </source>
</evidence>
<evidence type="ECO:0000256" key="5">
    <source>
        <dbReference type="ARBA" id="ARBA00022801"/>
    </source>
</evidence>
<dbReference type="PROSITE" id="PS51192">
    <property type="entry name" value="HELICASE_ATP_BIND_1"/>
    <property type="match status" value="1"/>
</dbReference>
<dbReference type="RefSeq" id="WP_148595859.1">
    <property type="nucleotide sequence ID" value="NZ_CP042997.1"/>
</dbReference>
<keyword evidence="6 12" id="KW-0347">Helicase</keyword>
<dbReference type="InterPro" id="IPR001650">
    <property type="entry name" value="Helicase_C-like"/>
</dbReference>
<feature type="binding site" evidence="12">
    <location>
        <position position="527"/>
    </location>
    <ligand>
        <name>Zn(2+)</name>
        <dbReference type="ChEBI" id="CHEBI:29105"/>
        <label>2</label>
    </ligand>
</feature>
<comment type="catalytic activity">
    <reaction evidence="12">
        <text>Couples ATP hydrolysis with the unwinding of duplex DNA by translocating in the 3'-5' direction.</text>
        <dbReference type="EC" id="5.6.2.4"/>
    </reaction>
</comment>
<keyword evidence="10 12" id="KW-0413">Isomerase</keyword>
<comment type="catalytic activity">
    <reaction evidence="11 12">
        <text>ATP + H2O = ADP + phosphate + H(+)</text>
        <dbReference type="Rhea" id="RHEA:13065"/>
        <dbReference type="ChEBI" id="CHEBI:15377"/>
        <dbReference type="ChEBI" id="CHEBI:15378"/>
        <dbReference type="ChEBI" id="CHEBI:30616"/>
        <dbReference type="ChEBI" id="CHEBI:43474"/>
        <dbReference type="ChEBI" id="CHEBI:456216"/>
        <dbReference type="EC" id="5.6.2.4"/>
    </reaction>
</comment>
<dbReference type="InterPro" id="IPR014001">
    <property type="entry name" value="Helicase_ATP-bd"/>
</dbReference>
<dbReference type="InterPro" id="IPR005259">
    <property type="entry name" value="PriA"/>
</dbReference>
<dbReference type="NCBIfam" id="TIGR00595">
    <property type="entry name" value="priA"/>
    <property type="match status" value="1"/>
</dbReference>
<feature type="compositionally biased region" description="Acidic residues" evidence="13">
    <location>
        <begin position="229"/>
        <end position="239"/>
    </location>
</feature>
<dbReference type="Pfam" id="PF18319">
    <property type="entry name" value="Zn_ribbon_PriA"/>
    <property type="match status" value="1"/>
</dbReference>
<dbReference type="PANTHER" id="PTHR30580:SF0">
    <property type="entry name" value="PRIMOSOMAL PROTEIN N"/>
    <property type="match status" value="1"/>
</dbReference>
<dbReference type="SUPFAM" id="SSF52540">
    <property type="entry name" value="P-loop containing nucleoside triphosphate hydrolases"/>
    <property type="match status" value="2"/>
</dbReference>
<organism evidence="15 16">
    <name type="scientific">Aquisphaera giovannonii</name>
    <dbReference type="NCBI Taxonomy" id="406548"/>
    <lineage>
        <taxon>Bacteria</taxon>
        <taxon>Pseudomonadati</taxon>
        <taxon>Planctomycetota</taxon>
        <taxon>Planctomycetia</taxon>
        <taxon>Isosphaerales</taxon>
        <taxon>Isosphaeraceae</taxon>
        <taxon>Aquisphaera</taxon>
    </lineage>
</organism>
<evidence type="ECO:0000256" key="4">
    <source>
        <dbReference type="ARBA" id="ARBA00022741"/>
    </source>
</evidence>
<dbReference type="GO" id="GO:0008270">
    <property type="term" value="F:zinc ion binding"/>
    <property type="evidence" value="ECO:0007669"/>
    <property type="project" value="UniProtKB-UniRule"/>
</dbReference>
<keyword evidence="4 12" id="KW-0547">Nucleotide-binding</keyword>
<keyword evidence="8 12" id="KW-0067">ATP-binding</keyword>
<comment type="similarity">
    <text evidence="12">Belongs to the helicase family. PriA subfamily.</text>
</comment>
<evidence type="ECO:0000313" key="16">
    <source>
        <dbReference type="Proteomes" id="UP000324233"/>
    </source>
</evidence>
<evidence type="ECO:0000259" key="14">
    <source>
        <dbReference type="PROSITE" id="PS51192"/>
    </source>
</evidence>
<evidence type="ECO:0000256" key="11">
    <source>
        <dbReference type="ARBA" id="ARBA00048988"/>
    </source>
</evidence>
<dbReference type="InterPro" id="IPR027417">
    <property type="entry name" value="P-loop_NTPase"/>
</dbReference>
<dbReference type="Pfam" id="PF00270">
    <property type="entry name" value="DEAD"/>
    <property type="match status" value="1"/>
</dbReference>
<dbReference type="Pfam" id="PF18074">
    <property type="entry name" value="PriA_C"/>
    <property type="match status" value="1"/>
</dbReference>
<feature type="region of interest" description="Disordered" evidence="13">
    <location>
        <begin position="1"/>
        <end position="24"/>
    </location>
</feature>
<dbReference type="FunFam" id="3.40.50.300:FF:000489">
    <property type="entry name" value="Primosome assembly protein PriA"/>
    <property type="match status" value="1"/>
</dbReference>
<dbReference type="AlphaFoldDB" id="A0A5B9W7B4"/>
<dbReference type="GO" id="GO:0006310">
    <property type="term" value="P:DNA recombination"/>
    <property type="evidence" value="ECO:0007669"/>
    <property type="project" value="InterPro"/>
</dbReference>
<evidence type="ECO:0000256" key="2">
    <source>
        <dbReference type="ARBA" id="ARBA00022705"/>
    </source>
</evidence>
<evidence type="ECO:0000256" key="1">
    <source>
        <dbReference type="ARBA" id="ARBA00022515"/>
    </source>
</evidence>
<feature type="binding site" evidence="12">
    <location>
        <position position="543"/>
    </location>
    <ligand>
        <name>Zn(2+)</name>
        <dbReference type="ChEBI" id="CHEBI:29105"/>
        <label>1</label>
    </ligand>
</feature>
<evidence type="ECO:0000256" key="3">
    <source>
        <dbReference type="ARBA" id="ARBA00022723"/>
    </source>
</evidence>
<dbReference type="Pfam" id="PF00271">
    <property type="entry name" value="Helicase_C"/>
    <property type="match status" value="1"/>
</dbReference>
<dbReference type="CDD" id="cd17929">
    <property type="entry name" value="DEXHc_priA"/>
    <property type="match status" value="1"/>
</dbReference>
<dbReference type="HAMAP" id="MF_00983">
    <property type="entry name" value="PriA"/>
    <property type="match status" value="1"/>
</dbReference>
<dbReference type="PANTHER" id="PTHR30580">
    <property type="entry name" value="PRIMOSOMAL PROTEIN N"/>
    <property type="match status" value="1"/>
</dbReference>
<dbReference type="GO" id="GO:0006302">
    <property type="term" value="P:double-strand break repair"/>
    <property type="evidence" value="ECO:0007669"/>
    <property type="project" value="InterPro"/>
</dbReference>
<evidence type="ECO:0000256" key="12">
    <source>
        <dbReference type="HAMAP-Rule" id="MF_00983"/>
    </source>
</evidence>
<dbReference type="Gene3D" id="3.40.50.300">
    <property type="entry name" value="P-loop containing nucleotide triphosphate hydrolases"/>
    <property type="match status" value="2"/>
</dbReference>
<dbReference type="OrthoDB" id="9759544at2"/>
<feature type="binding site" evidence="12">
    <location>
        <position position="509"/>
    </location>
    <ligand>
        <name>Zn(2+)</name>
        <dbReference type="ChEBI" id="CHEBI:29105"/>
        <label>2</label>
    </ligand>
</feature>
<keyword evidence="2 12" id="KW-0235">DNA replication</keyword>
<keyword evidence="5 12" id="KW-0378">Hydrolase</keyword>
<dbReference type="GO" id="GO:0006269">
    <property type="term" value="P:DNA replication, synthesis of primer"/>
    <property type="evidence" value="ECO:0007669"/>
    <property type="project" value="UniProtKB-KW"/>
</dbReference>
<reference evidence="15 16" key="1">
    <citation type="submission" date="2019-08" db="EMBL/GenBank/DDBJ databases">
        <title>Deep-cultivation of Planctomycetes and their phenomic and genomic characterization uncovers novel biology.</title>
        <authorList>
            <person name="Wiegand S."/>
            <person name="Jogler M."/>
            <person name="Boedeker C."/>
            <person name="Pinto D."/>
            <person name="Vollmers J."/>
            <person name="Rivas-Marin E."/>
            <person name="Kohn T."/>
            <person name="Peeters S.H."/>
            <person name="Heuer A."/>
            <person name="Rast P."/>
            <person name="Oberbeckmann S."/>
            <person name="Bunk B."/>
            <person name="Jeske O."/>
            <person name="Meyerdierks A."/>
            <person name="Storesund J.E."/>
            <person name="Kallscheuer N."/>
            <person name="Luecker S."/>
            <person name="Lage O.M."/>
            <person name="Pohl T."/>
            <person name="Merkel B.J."/>
            <person name="Hornburger P."/>
            <person name="Mueller R.-W."/>
            <person name="Bruemmer F."/>
            <person name="Labrenz M."/>
            <person name="Spormann A.M."/>
            <person name="Op den Camp H."/>
            <person name="Overmann J."/>
            <person name="Amann R."/>
            <person name="Jetten M.S.M."/>
            <person name="Mascher T."/>
            <person name="Medema M.H."/>
            <person name="Devos D.P."/>
            <person name="Kaster A.-K."/>
            <person name="Ovreas L."/>
            <person name="Rohde M."/>
            <person name="Galperin M.Y."/>
            <person name="Jogler C."/>
        </authorList>
    </citation>
    <scope>NUCLEOTIDE SEQUENCE [LARGE SCALE GENOMIC DNA]</scope>
    <source>
        <strain evidence="15 16">OJF2</strain>
    </source>
</reference>
<dbReference type="CDD" id="cd18804">
    <property type="entry name" value="SF2_C_priA"/>
    <property type="match status" value="1"/>
</dbReference>
<dbReference type="InterPro" id="IPR040498">
    <property type="entry name" value="PriA_CRR"/>
</dbReference>
<comment type="function">
    <text evidence="12">Initiates the restart of stalled replication forks, which reloads the replicative helicase on sites other than the origin of replication. Recognizes and binds to abandoned replication forks and remodels them to uncover a helicase loading site. Promotes assembly of the primosome at these replication forks.</text>
</comment>
<comment type="cofactor">
    <cofactor evidence="12">
        <name>Zn(2+)</name>
        <dbReference type="ChEBI" id="CHEBI:29105"/>
    </cofactor>
    <text evidence="12">Binds 2 zinc ions per subunit.</text>
</comment>
<keyword evidence="7 12" id="KW-0862">Zinc</keyword>
<dbReference type="InterPro" id="IPR041236">
    <property type="entry name" value="PriA_C"/>
</dbReference>
<dbReference type="GO" id="GO:0043138">
    <property type="term" value="F:3'-5' DNA helicase activity"/>
    <property type="evidence" value="ECO:0007669"/>
    <property type="project" value="UniProtKB-EC"/>
</dbReference>
<evidence type="ECO:0000313" key="15">
    <source>
        <dbReference type="EMBL" id="QEH36144.1"/>
    </source>
</evidence>
<feature type="region of interest" description="Disordered" evidence="13">
    <location>
        <begin position="229"/>
        <end position="257"/>
    </location>
</feature>
<name>A0A5B9W7B4_9BACT</name>
<evidence type="ECO:0000256" key="7">
    <source>
        <dbReference type="ARBA" id="ARBA00022833"/>
    </source>
</evidence>
<dbReference type="Pfam" id="PF17764">
    <property type="entry name" value="PriA_3primeBD"/>
    <property type="match status" value="1"/>
</dbReference>
<accession>A0A5B9W7B4</accession>
<feature type="domain" description="Helicase ATP-binding" evidence="14">
    <location>
        <begin position="275"/>
        <end position="440"/>
    </location>
</feature>
<feature type="binding site" evidence="12">
    <location>
        <position position="530"/>
    </location>
    <ligand>
        <name>Zn(2+)</name>
        <dbReference type="ChEBI" id="CHEBI:29105"/>
        <label>2</label>
    </ligand>
</feature>
<evidence type="ECO:0000256" key="8">
    <source>
        <dbReference type="ARBA" id="ARBA00022840"/>
    </source>
</evidence>
<evidence type="ECO:0000256" key="6">
    <source>
        <dbReference type="ARBA" id="ARBA00022806"/>
    </source>
</evidence>
<evidence type="ECO:0000256" key="9">
    <source>
        <dbReference type="ARBA" id="ARBA00023125"/>
    </source>
</evidence>
<keyword evidence="16" id="KW-1185">Reference proteome</keyword>
<dbReference type="SMART" id="SM00487">
    <property type="entry name" value="DEXDc"/>
    <property type="match status" value="1"/>
</dbReference>
<feature type="binding site" evidence="12">
    <location>
        <position position="503"/>
    </location>
    <ligand>
        <name>Zn(2+)</name>
        <dbReference type="ChEBI" id="CHEBI:29105"/>
        <label>1</label>
    </ligand>
</feature>
<dbReference type="GO" id="GO:0006270">
    <property type="term" value="P:DNA replication initiation"/>
    <property type="evidence" value="ECO:0007669"/>
    <property type="project" value="TreeGrafter"/>
</dbReference>
<gene>
    <name evidence="12 15" type="primary">priA</name>
    <name evidence="15" type="ORF">OJF2_47040</name>
</gene>